<organism evidence="2 3">
    <name type="scientific">Trebonia kvetii</name>
    <dbReference type="NCBI Taxonomy" id="2480626"/>
    <lineage>
        <taxon>Bacteria</taxon>
        <taxon>Bacillati</taxon>
        <taxon>Actinomycetota</taxon>
        <taxon>Actinomycetes</taxon>
        <taxon>Streptosporangiales</taxon>
        <taxon>Treboniaceae</taxon>
        <taxon>Trebonia</taxon>
    </lineage>
</organism>
<dbReference type="GO" id="GO:0008233">
    <property type="term" value="F:peptidase activity"/>
    <property type="evidence" value="ECO:0007669"/>
    <property type="project" value="UniProtKB-KW"/>
</dbReference>
<feature type="transmembrane region" description="Helical" evidence="1">
    <location>
        <begin position="203"/>
        <end position="226"/>
    </location>
</feature>
<dbReference type="RefSeq" id="WP_145852523.1">
    <property type="nucleotide sequence ID" value="NZ_RPFW01000002.1"/>
</dbReference>
<dbReference type="GO" id="GO:0006508">
    <property type="term" value="P:proteolysis"/>
    <property type="evidence" value="ECO:0007669"/>
    <property type="project" value="UniProtKB-KW"/>
</dbReference>
<evidence type="ECO:0000313" key="2">
    <source>
        <dbReference type="EMBL" id="TVZ04815.1"/>
    </source>
</evidence>
<dbReference type="Proteomes" id="UP000460272">
    <property type="component" value="Unassembled WGS sequence"/>
</dbReference>
<evidence type="ECO:0000256" key="1">
    <source>
        <dbReference type="SAM" id="Phobius"/>
    </source>
</evidence>
<dbReference type="AlphaFoldDB" id="A0A6P2C2V9"/>
<dbReference type="PANTHER" id="PTHR36844">
    <property type="entry name" value="PROTEASE PRSW"/>
    <property type="match status" value="1"/>
</dbReference>
<dbReference type="PANTHER" id="PTHR36844:SF1">
    <property type="entry name" value="PROTEASE PRSW"/>
    <property type="match status" value="1"/>
</dbReference>
<feature type="transmembrane region" description="Helical" evidence="1">
    <location>
        <begin position="88"/>
        <end position="106"/>
    </location>
</feature>
<gene>
    <name evidence="2" type="ORF">EAS64_09180</name>
</gene>
<keyword evidence="2" id="KW-0645">Protease</keyword>
<feature type="transmembrane region" description="Helical" evidence="1">
    <location>
        <begin position="263"/>
        <end position="282"/>
    </location>
</feature>
<sequence>MTDSWRDPQAILAGRPPGRTPVGFIVGIAVTATCAIVALGIDATQSFTAGEGATPFAIALPLALLPVPLLVALVLWMDRLEPEPRANLAFAFGWGAGIAALTALIVNTADLEYVTMPALGATNGEYVAATFGAPVVEETLKGLVLIGLLWRRRAEIDGPTDGIIYAAMVGLGFAMIENVGYYINAFVTPERGGIELLGYTFVLRGLVSPLLHPIFTSMTGLGVAYAASRRGGAPWAVGLGLLAAMILHGTWNGLSLYGTAGLVAAYLIMSCVLVALLVILVADRRRMIGLIRHCLPGYERTGLITDDDIAMLASLRERRLARAWARGIGGLGASAAMSDYQLAATELALARAKADRGVLDFNAFAAREHSLLSLMAVARRAFAQRVPGHAPVSPAPWAASATAFTQDQHSA</sequence>
<keyword evidence="3" id="KW-1185">Reference proteome</keyword>
<accession>A0A6P2C2V9</accession>
<feature type="transmembrane region" description="Helical" evidence="1">
    <location>
        <begin position="233"/>
        <end position="251"/>
    </location>
</feature>
<keyword evidence="1" id="KW-0812">Transmembrane</keyword>
<comment type="caution">
    <text evidence="2">The sequence shown here is derived from an EMBL/GenBank/DDBJ whole genome shotgun (WGS) entry which is preliminary data.</text>
</comment>
<feature type="transmembrane region" description="Helical" evidence="1">
    <location>
        <begin position="53"/>
        <end position="76"/>
    </location>
</feature>
<keyword evidence="1" id="KW-1133">Transmembrane helix</keyword>
<dbReference type="Pfam" id="PF13367">
    <property type="entry name" value="PrsW-protease"/>
    <property type="match status" value="1"/>
</dbReference>
<evidence type="ECO:0000313" key="3">
    <source>
        <dbReference type="Proteomes" id="UP000460272"/>
    </source>
</evidence>
<keyword evidence="2" id="KW-0378">Hydrolase</keyword>
<dbReference type="EMBL" id="RPFW01000002">
    <property type="protein sequence ID" value="TVZ04815.1"/>
    <property type="molecule type" value="Genomic_DNA"/>
</dbReference>
<proteinExistence type="predicted"/>
<feature type="transmembrane region" description="Helical" evidence="1">
    <location>
        <begin position="126"/>
        <end position="150"/>
    </location>
</feature>
<dbReference type="InterPro" id="IPR026898">
    <property type="entry name" value="PrsW"/>
</dbReference>
<feature type="transmembrane region" description="Helical" evidence="1">
    <location>
        <begin position="21"/>
        <end position="41"/>
    </location>
</feature>
<keyword evidence="1" id="KW-0472">Membrane</keyword>
<dbReference type="OrthoDB" id="9785431at2"/>
<protein>
    <submittedName>
        <fullName evidence="2">Protease PrsW</fullName>
    </submittedName>
</protein>
<reference evidence="2 3" key="1">
    <citation type="submission" date="2018-11" db="EMBL/GenBank/DDBJ databases">
        <title>Trebonia kvetii gen.nov., sp.nov., a novel acidophilic actinobacterium, and proposal of the new actinobacterial family Treboniaceae fam. nov.</title>
        <authorList>
            <person name="Rapoport D."/>
            <person name="Sagova-Mareckova M."/>
            <person name="Sedlacek I."/>
            <person name="Provaznik J."/>
            <person name="Kralova S."/>
            <person name="Pavlinic D."/>
            <person name="Benes V."/>
            <person name="Kopecky J."/>
        </authorList>
    </citation>
    <scope>NUCLEOTIDE SEQUENCE [LARGE SCALE GENOMIC DNA]</scope>
    <source>
        <strain evidence="2 3">15Tr583</strain>
    </source>
</reference>
<name>A0A6P2C2V9_9ACTN</name>
<feature type="transmembrane region" description="Helical" evidence="1">
    <location>
        <begin position="162"/>
        <end position="183"/>
    </location>
</feature>